<dbReference type="Pfam" id="PF07690">
    <property type="entry name" value="MFS_1"/>
    <property type="match status" value="1"/>
</dbReference>
<feature type="transmembrane region" description="Helical" evidence="8">
    <location>
        <begin position="432"/>
        <end position="451"/>
    </location>
</feature>
<name>A0A6J3M9G2_9PEZI</name>
<keyword evidence="3" id="KW-0813">Transport</keyword>
<feature type="compositionally biased region" description="Basic and acidic residues" evidence="7">
    <location>
        <begin position="15"/>
        <end position="24"/>
    </location>
</feature>
<feature type="transmembrane region" description="Helical" evidence="8">
    <location>
        <begin position="402"/>
        <end position="425"/>
    </location>
</feature>
<dbReference type="SUPFAM" id="SSF103473">
    <property type="entry name" value="MFS general substrate transporter"/>
    <property type="match status" value="1"/>
</dbReference>
<dbReference type="OrthoDB" id="4078873at2759"/>
<proteinExistence type="inferred from homology"/>
<dbReference type="GO" id="GO:0022857">
    <property type="term" value="F:transmembrane transporter activity"/>
    <property type="evidence" value="ECO:0007669"/>
    <property type="project" value="InterPro"/>
</dbReference>
<feature type="compositionally biased region" description="Polar residues" evidence="7">
    <location>
        <begin position="26"/>
        <end position="37"/>
    </location>
</feature>
<feature type="transmembrane region" description="Helical" evidence="8">
    <location>
        <begin position="457"/>
        <end position="478"/>
    </location>
</feature>
<dbReference type="Proteomes" id="UP000504637">
    <property type="component" value="Unplaced"/>
</dbReference>
<feature type="transmembrane region" description="Helical" evidence="8">
    <location>
        <begin position="323"/>
        <end position="345"/>
    </location>
</feature>
<evidence type="ECO:0000256" key="4">
    <source>
        <dbReference type="ARBA" id="ARBA00022692"/>
    </source>
</evidence>
<dbReference type="GeneID" id="54364177"/>
<gene>
    <name evidence="10" type="ORF">K489DRAFT_388049</name>
</gene>
<evidence type="ECO:0000256" key="3">
    <source>
        <dbReference type="ARBA" id="ARBA00022448"/>
    </source>
</evidence>
<dbReference type="InterPro" id="IPR036259">
    <property type="entry name" value="MFS_trans_sf"/>
</dbReference>
<comment type="subcellular location">
    <subcellularLocation>
        <location evidence="1">Membrane</location>
        <topology evidence="1">Multi-pass membrane protein</topology>
    </subcellularLocation>
</comment>
<feature type="transmembrane region" description="Helical" evidence="8">
    <location>
        <begin position="232"/>
        <end position="255"/>
    </location>
</feature>
<dbReference type="GO" id="GO:0005886">
    <property type="term" value="C:plasma membrane"/>
    <property type="evidence" value="ECO:0007669"/>
    <property type="project" value="TreeGrafter"/>
</dbReference>
<reference evidence="10" key="1">
    <citation type="submission" date="2020-01" db="EMBL/GenBank/DDBJ databases">
        <authorList>
            <consortium name="DOE Joint Genome Institute"/>
            <person name="Haridas S."/>
            <person name="Albert R."/>
            <person name="Binder M."/>
            <person name="Bloem J."/>
            <person name="Labutti K."/>
            <person name="Salamov A."/>
            <person name="Andreopoulos B."/>
            <person name="Baker S.E."/>
            <person name="Barry K."/>
            <person name="Bills G."/>
            <person name="Bluhm B.H."/>
            <person name="Cannon C."/>
            <person name="Castanera R."/>
            <person name="Culley D.E."/>
            <person name="Daum C."/>
            <person name="Ezra D."/>
            <person name="Gonzalez J.B."/>
            <person name="Henrissat B."/>
            <person name="Kuo A."/>
            <person name="Liang C."/>
            <person name="Lipzen A."/>
            <person name="Lutzoni F."/>
            <person name="Magnuson J."/>
            <person name="Mondo S."/>
            <person name="Nolan M."/>
            <person name="Ohm R."/>
            <person name="Pangilinan J."/>
            <person name="Park H.-J."/>
            <person name="Ramirez L."/>
            <person name="Alfaro M."/>
            <person name="Sun H."/>
            <person name="Tritt A."/>
            <person name="Yoshinaga Y."/>
            <person name="Zwiers L.-H."/>
            <person name="Turgeon B.G."/>
            <person name="Goodwin S.B."/>
            <person name="Spatafora J.W."/>
            <person name="Crous P.W."/>
            <person name="Grigoriev I.V."/>
        </authorList>
    </citation>
    <scope>NUCLEOTIDE SEQUENCE</scope>
    <source>
        <strain evidence="10">CBS 342.82</strain>
    </source>
</reference>
<feature type="transmembrane region" description="Helical" evidence="8">
    <location>
        <begin position="498"/>
        <end position="518"/>
    </location>
</feature>
<dbReference type="PANTHER" id="PTHR23501">
    <property type="entry name" value="MAJOR FACILITATOR SUPERFAMILY"/>
    <property type="match status" value="1"/>
</dbReference>
<organism evidence="10">
    <name type="scientific">Dissoconium aciculare CBS 342.82</name>
    <dbReference type="NCBI Taxonomy" id="1314786"/>
    <lineage>
        <taxon>Eukaryota</taxon>
        <taxon>Fungi</taxon>
        <taxon>Dikarya</taxon>
        <taxon>Ascomycota</taxon>
        <taxon>Pezizomycotina</taxon>
        <taxon>Dothideomycetes</taxon>
        <taxon>Dothideomycetidae</taxon>
        <taxon>Mycosphaerellales</taxon>
        <taxon>Dissoconiaceae</taxon>
        <taxon>Dissoconium</taxon>
    </lineage>
</organism>
<reference evidence="10" key="2">
    <citation type="submission" date="2020-04" db="EMBL/GenBank/DDBJ databases">
        <authorList>
            <consortium name="NCBI Genome Project"/>
        </authorList>
    </citation>
    <scope>NUCLEOTIDE SEQUENCE</scope>
    <source>
        <strain evidence="10">CBS 342.82</strain>
    </source>
</reference>
<feature type="transmembrane region" description="Helical" evidence="8">
    <location>
        <begin position="290"/>
        <end position="311"/>
    </location>
</feature>
<keyword evidence="9" id="KW-1185">Reference proteome</keyword>
<feature type="transmembrane region" description="Helical" evidence="8">
    <location>
        <begin position="145"/>
        <end position="163"/>
    </location>
</feature>
<feature type="transmembrane region" description="Helical" evidence="8">
    <location>
        <begin position="169"/>
        <end position="192"/>
    </location>
</feature>
<dbReference type="AlphaFoldDB" id="A0A6J3M9G2"/>
<keyword evidence="6 8" id="KW-0472">Membrane</keyword>
<evidence type="ECO:0000256" key="8">
    <source>
        <dbReference type="SAM" id="Phobius"/>
    </source>
</evidence>
<dbReference type="RefSeq" id="XP_033461696.1">
    <property type="nucleotide sequence ID" value="XM_033606377.1"/>
</dbReference>
<evidence type="ECO:0000313" key="9">
    <source>
        <dbReference type="Proteomes" id="UP000504637"/>
    </source>
</evidence>
<evidence type="ECO:0000256" key="1">
    <source>
        <dbReference type="ARBA" id="ARBA00004141"/>
    </source>
</evidence>
<feature type="transmembrane region" description="Helical" evidence="8">
    <location>
        <begin position="114"/>
        <end position="133"/>
    </location>
</feature>
<feature type="transmembrane region" description="Helical" evidence="8">
    <location>
        <begin position="204"/>
        <end position="226"/>
    </location>
</feature>
<comment type="similarity">
    <text evidence="2">Belongs to the major facilitator superfamily.</text>
</comment>
<feature type="transmembrane region" description="Helical" evidence="8">
    <location>
        <begin position="82"/>
        <end position="102"/>
    </location>
</feature>
<keyword evidence="4 8" id="KW-0812">Transmembrane</keyword>
<evidence type="ECO:0000313" key="10">
    <source>
        <dbReference type="RefSeq" id="XP_033461696.1"/>
    </source>
</evidence>
<reference evidence="10" key="3">
    <citation type="submission" date="2025-08" db="UniProtKB">
        <authorList>
            <consortium name="RefSeq"/>
        </authorList>
    </citation>
    <scope>IDENTIFICATION</scope>
    <source>
        <strain evidence="10">CBS 342.82</strain>
    </source>
</reference>
<evidence type="ECO:0000256" key="7">
    <source>
        <dbReference type="SAM" id="MobiDB-lite"/>
    </source>
</evidence>
<evidence type="ECO:0000256" key="2">
    <source>
        <dbReference type="ARBA" id="ARBA00008335"/>
    </source>
</evidence>
<sequence>MGVMDMFGHGRRERPIVENREFSEKNPGTSDSESDNLSLEARDQKEVESNPNQVTADAQLGVQKAEAAALVWSKPAVYATYGWIWVCFFMLAFQSAILFQAGNTAFSVWASAPAYGTAQVLSGIIGGIIKIPIAKVLNLWGRTEGFLVMFVIYEIGIIVLASSNDPYDYAAGYTLFLIGYDALYMILDIFIADTSSLRIRAFTWAFANTPFIATAFIGPLAAQSFLQGQPWMWRWAIGAFAIIQPVVFLPLAVVFKFYQRKAAKMGLFIRQRSGRTVWQSIVHYFHEFDVIGCILIIASFVLFLLPFALVAQAKNNLAAEPNYSSPLFIAMVVVGVALFPIFVAWERFFARVQFMRWELLKNRTILGSCVVAFVLYFNFYAWDNTLFNFLLVVYRLNLSDAGYVLQIYNVGSCFWGPIFGLWVYYTCRFKRFSLIFGAPIYILGTGLMIYFRTNEGPLGYLIMCQIFIAFGGGTLVIAEQLAVMAASDRDGIPLMLSLIYTFTSVGGAVGSAVAVSIYSNVWPAAWAQSIPGNSFDAATTAFAGGYLTQTEYAIGSPEQIATNFAWGRTQYYQCIAATAVFALAFPAIFAWKNYNVDRKQNKGTMI</sequence>
<feature type="transmembrane region" description="Helical" evidence="8">
    <location>
        <begin position="365"/>
        <end position="382"/>
    </location>
</feature>
<keyword evidence="5 8" id="KW-1133">Transmembrane helix</keyword>
<dbReference type="FunFam" id="1.20.1250.20:FF:000284">
    <property type="entry name" value="Siderophore iron transporter mirB"/>
    <property type="match status" value="1"/>
</dbReference>
<feature type="transmembrane region" description="Helical" evidence="8">
    <location>
        <begin position="570"/>
        <end position="591"/>
    </location>
</feature>
<dbReference type="InterPro" id="IPR011701">
    <property type="entry name" value="MFS"/>
</dbReference>
<evidence type="ECO:0000256" key="6">
    <source>
        <dbReference type="ARBA" id="ARBA00023136"/>
    </source>
</evidence>
<dbReference type="Gene3D" id="1.20.1250.20">
    <property type="entry name" value="MFS general substrate transporter like domains"/>
    <property type="match status" value="2"/>
</dbReference>
<evidence type="ECO:0000256" key="5">
    <source>
        <dbReference type="ARBA" id="ARBA00022989"/>
    </source>
</evidence>
<feature type="region of interest" description="Disordered" evidence="7">
    <location>
        <begin position="15"/>
        <end position="52"/>
    </location>
</feature>
<dbReference type="PANTHER" id="PTHR23501:SF107">
    <property type="entry name" value="TRANSPORTER, PUTATIVE (AFU_ORTHOLOGUE AFUA_7G04730)-RELATED"/>
    <property type="match status" value="1"/>
</dbReference>
<accession>A0A6J3M9G2</accession>
<protein>
    <submittedName>
        <fullName evidence="10">Siderochrome-iron transporter</fullName>
    </submittedName>
</protein>